<feature type="domain" description="Bacterial bifunctional deaminase-reductase C-terminal" evidence="1">
    <location>
        <begin position="4"/>
        <end position="182"/>
    </location>
</feature>
<reference evidence="2 3" key="1">
    <citation type="submission" date="2020-02" db="EMBL/GenBank/DDBJ databases">
        <title>Full genome sequence of Nocardioides sp. R-3366.</title>
        <authorList>
            <person name="Im W.-T."/>
        </authorList>
    </citation>
    <scope>NUCLEOTIDE SEQUENCE [LARGE SCALE GENOMIC DNA]</scope>
    <source>
        <strain evidence="2 3">R-3366</strain>
    </source>
</reference>
<sequence>MGRIVVSTNMTLDGVTDDPAGDEGRPGGGWFLRVTEEDRAAWAATVHAEATEMAAYLIGGRTYEWFARRWVGRDGEQAARFNATPKYVVRTTPGRTDWGPTTELSGDVLARVAELKASVDGDIALYASYRLVTALLAAGLVDEVRLIVFPALAGGGGRLVTDLAAGSDLRLLGSERIGQELVRLRYRVAAVPA</sequence>
<name>A0A6G6WH84_9ACTN</name>
<proteinExistence type="predicted"/>
<evidence type="ECO:0000313" key="3">
    <source>
        <dbReference type="Proteomes" id="UP000502996"/>
    </source>
</evidence>
<dbReference type="GO" id="GO:0008703">
    <property type="term" value="F:5-amino-6-(5-phosphoribosylamino)uracil reductase activity"/>
    <property type="evidence" value="ECO:0007669"/>
    <property type="project" value="InterPro"/>
</dbReference>
<dbReference type="RefSeq" id="WP_165235801.1">
    <property type="nucleotide sequence ID" value="NZ_CP049257.1"/>
</dbReference>
<organism evidence="2 3">
    <name type="scientific">Nocardioides anomalus</name>
    <dbReference type="NCBI Taxonomy" id="2712223"/>
    <lineage>
        <taxon>Bacteria</taxon>
        <taxon>Bacillati</taxon>
        <taxon>Actinomycetota</taxon>
        <taxon>Actinomycetes</taxon>
        <taxon>Propionibacteriales</taxon>
        <taxon>Nocardioidaceae</taxon>
        <taxon>Nocardioides</taxon>
    </lineage>
</organism>
<evidence type="ECO:0000313" key="2">
    <source>
        <dbReference type="EMBL" id="QIG44420.1"/>
    </source>
</evidence>
<evidence type="ECO:0000259" key="1">
    <source>
        <dbReference type="Pfam" id="PF01872"/>
    </source>
</evidence>
<dbReference type="AlphaFoldDB" id="A0A6G6WH84"/>
<dbReference type="InterPro" id="IPR024072">
    <property type="entry name" value="DHFR-like_dom_sf"/>
</dbReference>
<dbReference type="KEGG" id="nano:G5V58_18005"/>
<protein>
    <submittedName>
        <fullName evidence="2">Dihydrofolate reductase family protein</fullName>
    </submittedName>
</protein>
<accession>A0A6G6WH84</accession>
<dbReference type="Proteomes" id="UP000502996">
    <property type="component" value="Chromosome"/>
</dbReference>
<dbReference type="SUPFAM" id="SSF53597">
    <property type="entry name" value="Dihydrofolate reductase-like"/>
    <property type="match status" value="1"/>
</dbReference>
<keyword evidence="3" id="KW-1185">Reference proteome</keyword>
<dbReference type="Gene3D" id="3.40.430.10">
    <property type="entry name" value="Dihydrofolate Reductase, subunit A"/>
    <property type="match status" value="1"/>
</dbReference>
<dbReference type="Pfam" id="PF01872">
    <property type="entry name" value="RibD_C"/>
    <property type="match status" value="1"/>
</dbReference>
<gene>
    <name evidence="2" type="ORF">G5V58_18005</name>
</gene>
<dbReference type="GO" id="GO:0009231">
    <property type="term" value="P:riboflavin biosynthetic process"/>
    <property type="evidence" value="ECO:0007669"/>
    <property type="project" value="InterPro"/>
</dbReference>
<dbReference type="EMBL" id="CP049257">
    <property type="protein sequence ID" value="QIG44420.1"/>
    <property type="molecule type" value="Genomic_DNA"/>
</dbReference>
<dbReference type="InterPro" id="IPR002734">
    <property type="entry name" value="RibDG_C"/>
</dbReference>